<name>A0ABM9I2B1_9GAMM</name>
<dbReference type="EMBL" id="OX458333">
    <property type="protein sequence ID" value="CAI8843259.1"/>
    <property type="molecule type" value="Genomic_DNA"/>
</dbReference>
<reference evidence="1 2" key="1">
    <citation type="submission" date="2023-03" db="EMBL/GenBank/DDBJ databases">
        <authorList>
            <person name="Pearce D."/>
        </authorList>
    </citation>
    <scope>NUCLEOTIDE SEQUENCE [LARGE SCALE GENOMIC DNA]</scope>
    <source>
        <strain evidence="1">Msz</strain>
    </source>
</reference>
<proteinExistence type="predicted"/>
<gene>
    <name evidence="1" type="ORF">MSZNOR_2370</name>
</gene>
<dbReference type="Proteomes" id="UP001162030">
    <property type="component" value="Chromosome"/>
</dbReference>
<protein>
    <submittedName>
        <fullName evidence="1">Uncharacterized protein</fullName>
    </submittedName>
</protein>
<sequence length="139" mass="15636">MSHQNPGNESRDVSQMTQFGIFYPLGYLVVAFPDEKDARQVQRDLMTGGYDEADCQFFSSTEVASAAQHNLAENTGFLARLGWADEAVQAHLDAAKQGSAFLLIYAPTDIETARALNVIRRVPFEFAHRYHRFAIEELH</sequence>
<evidence type="ECO:0000313" key="1">
    <source>
        <dbReference type="EMBL" id="CAI8843259.1"/>
    </source>
</evidence>
<evidence type="ECO:0000313" key="2">
    <source>
        <dbReference type="Proteomes" id="UP001162030"/>
    </source>
</evidence>
<keyword evidence="2" id="KW-1185">Reference proteome</keyword>
<organism evidence="1 2">
    <name type="scientific">Methylocaldum szegediense</name>
    <dbReference type="NCBI Taxonomy" id="73780"/>
    <lineage>
        <taxon>Bacteria</taxon>
        <taxon>Pseudomonadati</taxon>
        <taxon>Pseudomonadota</taxon>
        <taxon>Gammaproteobacteria</taxon>
        <taxon>Methylococcales</taxon>
        <taxon>Methylococcaceae</taxon>
        <taxon>Methylocaldum</taxon>
    </lineage>
</organism>
<dbReference type="RefSeq" id="WP_026611653.1">
    <property type="nucleotide sequence ID" value="NZ_OX458333.1"/>
</dbReference>
<accession>A0ABM9I2B1</accession>